<evidence type="ECO:0000256" key="6">
    <source>
        <dbReference type="ARBA" id="ARBA00023136"/>
    </source>
</evidence>
<keyword evidence="8" id="KW-0998">Cell outer membrane</keyword>
<name>A0A0A2E5I7_9PORP</name>
<keyword evidence="5" id="KW-0843">Virulence</keyword>
<evidence type="ECO:0000256" key="8">
    <source>
        <dbReference type="ARBA" id="ARBA00023237"/>
    </source>
</evidence>
<feature type="domain" description="Major fimbrial subunit protein N-terminal" evidence="11">
    <location>
        <begin position="55"/>
        <end position="118"/>
    </location>
</feature>
<dbReference type="STRING" id="28115.HQ47_05765"/>
<sequence>MKNIYVNIIAPLLLAFLLFGLSGCTKEAPDEQTKTKVGVIFNLTDAVLRNGVLFNGDAKITKLRIMVFRGAALDVQKVFEGPTLNIQVQLETTVGTGRRIVAIANEPDAMSSSLDNILFYHRLKNEMLPKIGASQEIPLVMIGEKTGVDINEHPTSQVEVSLNRVVAKITLNIKQDTANDDVVQIKSVNIIRNAGESFLMPLDKPVNKTYLWDWELNNIDKQLVNHGVATSIIEDNTLYVYENLASAVADTAGRAPVLYVKTLYNGIESVYKSYINADAGERQYQIVRNHHYKLDATISKIGEYDGMLLTTQILPWNKEELTYKFLKPYLVNIEPEGFANQEHQVTYTHPIEFKVRIKALEGDIWKATLSDGLHFKFEGAVEGLADGTTQYTIKVLAKGEGGSKARHAHVYFTVNGKFVILGEGSDQYARINIVQPVG</sequence>
<dbReference type="Proteomes" id="UP000030103">
    <property type="component" value="Unassembled WGS sequence"/>
</dbReference>
<keyword evidence="6" id="KW-0472">Membrane</keyword>
<reference evidence="12 14" key="1">
    <citation type="submission" date="2014-09" db="EMBL/GenBank/DDBJ databases">
        <title>Draft Genome Sequence of Porphyromonas macacae COT-192_OH2859.</title>
        <authorList>
            <person name="Wallis C."/>
            <person name="Deusch O."/>
            <person name="O'Flynn C."/>
            <person name="Davis I."/>
            <person name="Horsfall A."/>
            <person name="Kirkwood N."/>
            <person name="Harris S."/>
            <person name="Eisen J.A."/>
            <person name="Coil D.A."/>
            <person name="Darling A.E."/>
            <person name="Jospin G."/>
            <person name="Alexiev A."/>
        </authorList>
    </citation>
    <scope>NUCLEOTIDE SEQUENCE [LARGE SCALE GENOMIC DNA]</scope>
    <source>
        <strain evidence="14">COT-192 OH2859</strain>
        <strain evidence="12">COT-192_OH2859</strain>
    </source>
</reference>
<evidence type="ECO:0000313" key="13">
    <source>
        <dbReference type="EMBL" id="SUB89942.1"/>
    </source>
</evidence>
<dbReference type="Proteomes" id="UP000254156">
    <property type="component" value="Unassembled WGS sequence"/>
</dbReference>
<dbReference type="Pfam" id="PF06321">
    <property type="entry name" value="P_gingi_FimA"/>
    <property type="match status" value="1"/>
</dbReference>
<evidence type="ECO:0000313" key="15">
    <source>
        <dbReference type="Proteomes" id="UP000254156"/>
    </source>
</evidence>
<dbReference type="GO" id="GO:0009289">
    <property type="term" value="C:pilus"/>
    <property type="evidence" value="ECO:0007669"/>
    <property type="project" value="UniProtKB-SubCell"/>
</dbReference>
<dbReference type="RefSeq" id="WP_025003487.1">
    <property type="nucleotide sequence ID" value="NZ_JASBZX010000003.1"/>
</dbReference>
<evidence type="ECO:0000256" key="5">
    <source>
        <dbReference type="ARBA" id="ARBA00023026"/>
    </source>
</evidence>
<keyword evidence="4" id="KW-0732">Signal</keyword>
<evidence type="ECO:0000259" key="11">
    <source>
        <dbReference type="Pfam" id="PF06321"/>
    </source>
</evidence>
<gene>
    <name evidence="12" type="ORF">HQ47_05765</name>
    <name evidence="13" type="ORF">NCTC11632_02073</name>
</gene>
<proteinExistence type="inferred from homology"/>
<dbReference type="GO" id="GO:0009279">
    <property type="term" value="C:cell outer membrane"/>
    <property type="evidence" value="ECO:0007669"/>
    <property type="project" value="UniProtKB-SubCell"/>
</dbReference>
<keyword evidence="7" id="KW-0564">Palmitate</keyword>
<reference evidence="13 15" key="2">
    <citation type="submission" date="2018-06" db="EMBL/GenBank/DDBJ databases">
        <authorList>
            <consortium name="Pathogen Informatics"/>
            <person name="Doyle S."/>
        </authorList>
    </citation>
    <scope>NUCLEOTIDE SEQUENCE [LARGE SCALE GENOMIC DNA]</scope>
    <source>
        <strain evidence="13 15">NCTC11632</strain>
    </source>
</reference>
<evidence type="ECO:0000313" key="14">
    <source>
        <dbReference type="Proteomes" id="UP000030103"/>
    </source>
</evidence>
<evidence type="ECO:0000256" key="3">
    <source>
        <dbReference type="ARBA" id="ARBA00006011"/>
    </source>
</evidence>
<keyword evidence="9" id="KW-0281">Fimbrium</keyword>
<protein>
    <submittedName>
        <fullName evidence="13">Major fimbrial subunit protein (FimA)</fullName>
    </submittedName>
</protein>
<dbReference type="InterPro" id="IPR029141">
    <property type="entry name" value="FimA_N"/>
</dbReference>
<comment type="subcellular location">
    <subcellularLocation>
        <location evidence="1">Cell outer membrane</location>
    </subcellularLocation>
    <subcellularLocation>
        <location evidence="2">Fimbrium</location>
    </subcellularLocation>
</comment>
<comment type="similarity">
    <text evidence="3">Belongs to the bacteroidetes fimbrillin superfamily. FimA/Mfa1 family.</text>
</comment>
<evidence type="ECO:0000313" key="12">
    <source>
        <dbReference type="EMBL" id="KGN74173.1"/>
    </source>
</evidence>
<evidence type="ECO:0000256" key="10">
    <source>
        <dbReference type="ARBA" id="ARBA00023288"/>
    </source>
</evidence>
<evidence type="ECO:0000256" key="1">
    <source>
        <dbReference type="ARBA" id="ARBA00004442"/>
    </source>
</evidence>
<evidence type="ECO:0000256" key="9">
    <source>
        <dbReference type="ARBA" id="ARBA00023263"/>
    </source>
</evidence>
<dbReference type="Gene3D" id="2.60.40.2580">
    <property type="match status" value="1"/>
</dbReference>
<keyword evidence="14" id="KW-1185">Reference proteome</keyword>
<accession>A0A0A2E5I7</accession>
<dbReference type="PROSITE" id="PS51257">
    <property type="entry name" value="PROKAR_LIPOPROTEIN"/>
    <property type="match status" value="1"/>
</dbReference>
<keyword evidence="10" id="KW-0449">Lipoprotein</keyword>
<dbReference type="OrthoDB" id="1012150at2"/>
<dbReference type="EMBL" id="UGTF01000002">
    <property type="protein sequence ID" value="SUB89942.1"/>
    <property type="molecule type" value="Genomic_DNA"/>
</dbReference>
<organism evidence="12 14">
    <name type="scientific">Porphyromonas macacae</name>
    <dbReference type="NCBI Taxonomy" id="28115"/>
    <lineage>
        <taxon>Bacteria</taxon>
        <taxon>Pseudomonadati</taxon>
        <taxon>Bacteroidota</taxon>
        <taxon>Bacteroidia</taxon>
        <taxon>Bacteroidales</taxon>
        <taxon>Porphyromonadaceae</taxon>
        <taxon>Porphyromonas</taxon>
    </lineage>
</organism>
<evidence type="ECO:0000256" key="4">
    <source>
        <dbReference type="ARBA" id="ARBA00022729"/>
    </source>
</evidence>
<dbReference type="EMBL" id="JRFA01000015">
    <property type="protein sequence ID" value="KGN74173.1"/>
    <property type="molecule type" value="Genomic_DNA"/>
</dbReference>
<evidence type="ECO:0000256" key="2">
    <source>
        <dbReference type="ARBA" id="ARBA00004561"/>
    </source>
</evidence>
<dbReference type="AlphaFoldDB" id="A0A0A2E5I7"/>
<evidence type="ECO:0000256" key="7">
    <source>
        <dbReference type="ARBA" id="ARBA00023139"/>
    </source>
</evidence>